<dbReference type="Proteomes" id="UP001268651">
    <property type="component" value="Unassembled WGS sequence"/>
</dbReference>
<keyword evidence="3" id="KW-0808">Transferase</keyword>
<evidence type="ECO:0000313" key="3">
    <source>
        <dbReference type="EMBL" id="MDU8886146.1"/>
    </source>
</evidence>
<comment type="caution">
    <text evidence="3">The sequence shown here is derived from an EMBL/GenBank/DDBJ whole genome shotgun (WGS) entry which is preliminary data.</text>
</comment>
<keyword evidence="4" id="KW-1185">Reference proteome</keyword>
<protein>
    <submittedName>
        <fullName evidence="3">Glycosyltransferase</fullName>
        <ecNumber evidence="3">2.4.-.-</ecNumber>
    </submittedName>
</protein>
<proteinExistence type="predicted"/>
<feature type="domain" description="Glycosyl transferase family 1" evidence="1">
    <location>
        <begin position="193"/>
        <end position="325"/>
    </location>
</feature>
<keyword evidence="3" id="KW-0328">Glycosyltransferase</keyword>
<dbReference type="Pfam" id="PF00534">
    <property type="entry name" value="Glycos_transf_1"/>
    <property type="match status" value="1"/>
</dbReference>
<dbReference type="EC" id="2.4.-.-" evidence="3"/>
<dbReference type="Gene3D" id="3.40.50.2000">
    <property type="entry name" value="Glycogen Phosphorylase B"/>
    <property type="match status" value="2"/>
</dbReference>
<evidence type="ECO:0000259" key="1">
    <source>
        <dbReference type="Pfam" id="PF00534"/>
    </source>
</evidence>
<accession>A0ABU3U6X4</accession>
<evidence type="ECO:0000313" key="4">
    <source>
        <dbReference type="Proteomes" id="UP001268651"/>
    </source>
</evidence>
<dbReference type="InterPro" id="IPR028098">
    <property type="entry name" value="Glyco_trans_4-like_N"/>
</dbReference>
<dbReference type="InterPro" id="IPR001296">
    <property type="entry name" value="Glyco_trans_1"/>
</dbReference>
<evidence type="ECO:0000259" key="2">
    <source>
        <dbReference type="Pfam" id="PF13439"/>
    </source>
</evidence>
<dbReference type="CDD" id="cd03811">
    <property type="entry name" value="GT4_GT28_WabH-like"/>
    <property type="match status" value="1"/>
</dbReference>
<dbReference type="PANTHER" id="PTHR12526:SF630">
    <property type="entry name" value="GLYCOSYLTRANSFERASE"/>
    <property type="match status" value="1"/>
</dbReference>
<organism evidence="3 4">
    <name type="scientific">Gilvirhabdus luticola</name>
    <dbReference type="NCBI Taxonomy" id="3079858"/>
    <lineage>
        <taxon>Bacteria</taxon>
        <taxon>Pseudomonadati</taxon>
        <taxon>Bacteroidota</taxon>
        <taxon>Flavobacteriia</taxon>
        <taxon>Flavobacteriales</taxon>
        <taxon>Flavobacteriaceae</taxon>
        <taxon>Gilvirhabdus</taxon>
    </lineage>
</organism>
<dbReference type="EMBL" id="JAWHTF010000004">
    <property type="protein sequence ID" value="MDU8886146.1"/>
    <property type="molecule type" value="Genomic_DNA"/>
</dbReference>
<gene>
    <name evidence="3" type="ORF">RXV94_08245</name>
</gene>
<dbReference type="GO" id="GO:0016757">
    <property type="term" value="F:glycosyltransferase activity"/>
    <property type="evidence" value="ECO:0007669"/>
    <property type="project" value="UniProtKB-KW"/>
</dbReference>
<dbReference type="Pfam" id="PF13439">
    <property type="entry name" value="Glyco_transf_4"/>
    <property type="match status" value="1"/>
</dbReference>
<dbReference type="RefSeq" id="WP_316662100.1">
    <property type="nucleotide sequence ID" value="NZ_JAWHTF010000004.1"/>
</dbReference>
<sequence>MPEKKIKITFILPSLSAGGAERIMSFIAQELNQDIFETTLLVIGFEKDSVYNTGKTNTIFLNKKRVLHGTIGLFNYFRKAKPDIVLSSIVHLNTLTAFLSVFFHKTKFIAREANVLSELIKYNHYTKVYFPKFLTVFAYKLIDCIICQSKDMKADMAKTYNIPERKLVLINNPITSDLKPKLKSRNSMHLLSIITVGRLSKEKGYERIIEVLSKLNFPFNYTMIGDGIERENLMLLIKENNLKHNTKHIPYTKNVNNYLKKSDLFLQGSYVEGFPNVLLESCVVGTPVVAFNAPGGLDEIIESNVNGYIVNNVEDCVDYLNNLYTNFYFKPELVSQVVNSRFNKKTILKQYESLFVNIFKNAS</sequence>
<dbReference type="SUPFAM" id="SSF53756">
    <property type="entry name" value="UDP-Glycosyltransferase/glycogen phosphorylase"/>
    <property type="match status" value="1"/>
</dbReference>
<feature type="domain" description="Glycosyltransferase subfamily 4-like N-terminal" evidence="2">
    <location>
        <begin position="18"/>
        <end position="175"/>
    </location>
</feature>
<dbReference type="PANTHER" id="PTHR12526">
    <property type="entry name" value="GLYCOSYLTRANSFERASE"/>
    <property type="match status" value="1"/>
</dbReference>
<reference evidence="3 4" key="1">
    <citation type="submission" date="2023-10" db="EMBL/GenBank/DDBJ databases">
        <title>Marimonas sp. nov. isolated from tidal mud flat.</title>
        <authorList>
            <person name="Jaincy N.J."/>
            <person name="Srinivasan S."/>
            <person name="Lee S.-S."/>
        </authorList>
    </citation>
    <scope>NUCLEOTIDE SEQUENCE [LARGE SCALE GENOMIC DNA]</scope>
    <source>
        <strain evidence="3 4">MJ-SS3</strain>
    </source>
</reference>
<name>A0ABU3U6X4_9FLAO</name>